<dbReference type="EMBL" id="JAATJB010000001">
    <property type="protein sequence ID" value="NJB95850.1"/>
    <property type="molecule type" value="Genomic_DNA"/>
</dbReference>
<keyword evidence="3" id="KW-1185">Reference proteome</keyword>
<dbReference type="RefSeq" id="WP_125975539.1">
    <property type="nucleotide sequence ID" value="NZ_BAAADY010000008.1"/>
</dbReference>
<dbReference type="AlphaFoldDB" id="A0A7X6BB75"/>
<organism evidence="2 3">
    <name type="scientific">Sphingomonas trueperi</name>
    <dbReference type="NCBI Taxonomy" id="53317"/>
    <lineage>
        <taxon>Bacteria</taxon>
        <taxon>Pseudomonadati</taxon>
        <taxon>Pseudomonadota</taxon>
        <taxon>Alphaproteobacteria</taxon>
        <taxon>Sphingomonadales</taxon>
        <taxon>Sphingomonadaceae</taxon>
        <taxon>Sphingomonas</taxon>
    </lineage>
</organism>
<evidence type="ECO:0000313" key="3">
    <source>
        <dbReference type="Proteomes" id="UP000531251"/>
    </source>
</evidence>
<gene>
    <name evidence="2" type="ORF">GGR89_000142</name>
</gene>
<dbReference type="Proteomes" id="UP000531251">
    <property type="component" value="Unassembled WGS sequence"/>
</dbReference>
<name>A0A7X6BB75_9SPHN</name>
<accession>A0A7X6BB75</accession>
<keyword evidence="1" id="KW-1133">Transmembrane helix</keyword>
<comment type="caution">
    <text evidence="2">The sequence shown here is derived from an EMBL/GenBank/DDBJ whole genome shotgun (WGS) entry which is preliminary data.</text>
</comment>
<proteinExistence type="predicted"/>
<keyword evidence="1" id="KW-0812">Transmembrane</keyword>
<feature type="transmembrane region" description="Helical" evidence="1">
    <location>
        <begin position="48"/>
        <end position="69"/>
    </location>
</feature>
<evidence type="ECO:0000313" key="2">
    <source>
        <dbReference type="EMBL" id="NJB95850.1"/>
    </source>
</evidence>
<reference evidence="2 3" key="1">
    <citation type="submission" date="2020-03" db="EMBL/GenBank/DDBJ databases">
        <title>Genomic Encyclopedia of Type Strains, Phase IV (KMG-IV): sequencing the most valuable type-strain genomes for metagenomic binning, comparative biology and taxonomic classification.</title>
        <authorList>
            <person name="Goeker M."/>
        </authorList>
    </citation>
    <scope>NUCLEOTIDE SEQUENCE [LARGE SCALE GENOMIC DNA]</scope>
    <source>
        <strain evidence="2 3">DSM 7225</strain>
    </source>
</reference>
<evidence type="ECO:0000256" key="1">
    <source>
        <dbReference type="SAM" id="Phobius"/>
    </source>
</evidence>
<sequence length="91" mass="9566">MGLALLALFFLPILSTLVQTGANAQALMETLLMIVLAAKNLPAISQLLLVSGMLALVALGFVLMTATLANAARTMLGLQDGQIEDLRRSRG</sequence>
<keyword evidence="1" id="KW-0472">Membrane</keyword>
<protein>
    <submittedName>
        <fullName evidence="2">Uncharacterized protein</fullName>
    </submittedName>
</protein>